<dbReference type="AlphaFoldDB" id="A0A4P7NV47"/>
<dbReference type="Proteomes" id="UP000294847">
    <property type="component" value="Chromosome 7"/>
</dbReference>
<sequence>MPSDHSLRDAEEDTHQDAKRELADIFGSIQKLPQVCSHLKIESDKLVDPEILIEDWPQVDFPISHGYADYILLVEGDQEGLTGRGLDLSNIRLRNPQWDSFLEDAILPTILPKLGLESVKLEPPVLRIQGPGTQRYSLLTEKREGHTLNGSISVFLSSIHKNEHVECSCPGLTEDGMLARQADSSYDEATYWFGPLLNRYHVSLVYGFSIQAQDSMMARPIAPSNGLLDRLEHALRCYQSSDPGAFCLLIPLPMGGHYFDAGTQACHQLANISHKAGFHMFLAGMTHTANENDPNVGRDDPIAWSISLSDIRAGEVSYNPVGSFLRIAQCDIVDINLSAETKFKQHEIDSLSVRNHDPKCYWALDYSEDGSHDSLADDEDEDEDEDVYDCTCRKTVHHQVIVFVPQQHLDRLLPAVAEPDHVDNLVRLVLPRCREVKEWDEELDSALVRFFTACVKGENVHRPDKTLGWILRWARGGFEEGLYDACLEAGALLPNECISFYSGLGAVIEDDLSGEISYTRVETALCSMLHGLVSQVNKVGLTSLDSILSRLQEEISCHRLRDKFRAWKEKVLRRELRRKYSFDDSDLCFVVKTLDNSGRLLSSMLPLETMKTRSTHHCLLEFLSCAFRKNLRIWHHTSGDFQSLYKQLIDGNEKSLALRGSDIKKTWSTSPHHSGSWFISIVVQSLQQGLLPSLLPIIKSTCPVFDIGLPRDGTLAFRDMSIAGFLGDMCQSLQDASSPPDKKNQQFSTPVTVISAEESKAVFETLLRHGVLRAMPTSHIAESFTGWPIASRGCRKPDCVDCAVLDALLSHKTVIVARFHEKSLRGGLGHLIGQLTKKTAEWPALFKYSVTGEIGSRTVIITKQEDDLRAMAQRNYDYAMRSLRRRVAPLKNDYMKQILGRELYGELVLLGDEDEIEATECDQGLTGTDSDCDSESTKTCSDVAEPSALSLKRPARSSPGPDSRPKRQKTD</sequence>
<accession>A0A4P7NV47</accession>
<name>A0A4P7NV47_PYROR</name>
<reference evidence="2 3" key="1">
    <citation type="journal article" date="2019" name="Mol. Biol. Evol.">
        <title>Blast fungal genomes show frequent chromosomal changes, gene gains and losses, and effector gene turnover.</title>
        <authorList>
            <person name="Gomez Luciano L.B."/>
            <person name="Jason Tsai I."/>
            <person name="Chuma I."/>
            <person name="Tosa Y."/>
            <person name="Chen Y.H."/>
            <person name="Li J.Y."/>
            <person name="Li M.Y."/>
            <person name="Jade Lu M.Y."/>
            <person name="Nakayashiki H."/>
            <person name="Li W.H."/>
        </authorList>
    </citation>
    <scope>NUCLEOTIDE SEQUENCE [LARGE SCALE GENOMIC DNA]</scope>
    <source>
        <strain evidence="2">MZ5-1-6</strain>
    </source>
</reference>
<feature type="region of interest" description="Disordered" evidence="1">
    <location>
        <begin position="922"/>
        <end position="971"/>
    </location>
</feature>
<evidence type="ECO:0000256" key="1">
    <source>
        <dbReference type="SAM" id="MobiDB-lite"/>
    </source>
</evidence>
<gene>
    <name evidence="2" type="ORF">PoMZ_13282</name>
</gene>
<evidence type="ECO:0000313" key="3">
    <source>
        <dbReference type="Proteomes" id="UP000294847"/>
    </source>
</evidence>
<organism evidence="2 3">
    <name type="scientific">Pyricularia oryzae</name>
    <name type="common">Rice blast fungus</name>
    <name type="synonym">Magnaporthe oryzae</name>
    <dbReference type="NCBI Taxonomy" id="318829"/>
    <lineage>
        <taxon>Eukaryota</taxon>
        <taxon>Fungi</taxon>
        <taxon>Dikarya</taxon>
        <taxon>Ascomycota</taxon>
        <taxon>Pezizomycotina</taxon>
        <taxon>Sordariomycetes</taxon>
        <taxon>Sordariomycetidae</taxon>
        <taxon>Magnaporthales</taxon>
        <taxon>Pyriculariaceae</taxon>
        <taxon>Pyricularia</taxon>
    </lineage>
</organism>
<dbReference type="EMBL" id="CP034210">
    <property type="protein sequence ID" value="QBZ66309.1"/>
    <property type="molecule type" value="Genomic_DNA"/>
</dbReference>
<evidence type="ECO:0000313" key="2">
    <source>
        <dbReference type="EMBL" id="QBZ66309.1"/>
    </source>
</evidence>
<protein>
    <submittedName>
        <fullName evidence="2">Uncharacterized protein</fullName>
    </submittedName>
</protein>
<proteinExistence type="predicted"/>